<dbReference type="Proteomes" id="UP000252797">
    <property type="component" value="Unassembled WGS sequence"/>
</dbReference>
<protein>
    <submittedName>
        <fullName evidence="2">Uncharacterized protein</fullName>
    </submittedName>
</protein>
<feature type="compositionally biased region" description="Polar residues" evidence="1">
    <location>
        <begin position="234"/>
        <end position="245"/>
    </location>
</feature>
<gene>
    <name evidence="2" type="ORF">EA71_02972</name>
</gene>
<organism evidence="2 3">
    <name type="scientific">Enterococcus durans</name>
    <dbReference type="NCBI Taxonomy" id="53345"/>
    <lineage>
        <taxon>Bacteria</taxon>
        <taxon>Bacillati</taxon>
        <taxon>Bacillota</taxon>
        <taxon>Bacilli</taxon>
        <taxon>Lactobacillales</taxon>
        <taxon>Enterococcaceae</taxon>
        <taxon>Enterococcus</taxon>
    </lineage>
</organism>
<dbReference type="RefSeq" id="WP_113846422.1">
    <property type="nucleotide sequence ID" value="NZ_LEPB01000007.1"/>
</dbReference>
<comment type="caution">
    <text evidence="2">The sequence shown here is derived from an EMBL/GenBank/DDBJ whole genome shotgun (WGS) entry which is preliminary data.</text>
</comment>
<dbReference type="EMBL" id="LEPB01000007">
    <property type="protein sequence ID" value="RCA09655.1"/>
    <property type="molecule type" value="Genomic_DNA"/>
</dbReference>
<reference evidence="2 3" key="1">
    <citation type="submission" date="2015-06" db="EMBL/GenBank/DDBJ databases">
        <title>The Genome Sequence of Enterococcus durans 4EA1.</title>
        <authorList>
            <consortium name="The Broad Institute Genomics Platform"/>
            <consortium name="The Broad Institute Genome Sequencing Center for Infectious Disease"/>
            <person name="Earl A.M."/>
            <person name="Van Tyne D."/>
            <person name="Lebreton F."/>
            <person name="Saavedra J.T."/>
            <person name="Gilmore M.S."/>
            <person name="Manson Mcguire A."/>
            <person name="Clock S."/>
            <person name="Crupain M."/>
            <person name="Rangan U."/>
            <person name="Young S."/>
            <person name="Abouelleil A."/>
            <person name="Cao P."/>
            <person name="Chapman S.B."/>
            <person name="Griggs A."/>
            <person name="Priest M."/>
            <person name="Shea T."/>
            <person name="Wortman J."/>
            <person name="Nusbaum C."/>
            <person name="Birren B."/>
        </authorList>
    </citation>
    <scope>NUCLEOTIDE SEQUENCE [LARGE SCALE GENOMIC DNA]</scope>
    <source>
        <strain evidence="2 3">4EA1</strain>
    </source>
</reference>
<accession>A0A367CAI5</accession>
<evidence type="ECO:0000313" key="2">
    <source>
        <dbReference type="EMBL" id="RCA09655.1"/>
    </source>
</evidence>
<evidence type="ECO:0000313" key="3">
    <source>
        <dbReference type="Proteomes" id="UP000252797"/>
    </source>
</evidence>
<sequence length="245" mass="27910">MEDKEVDKTQQVMLKGYLGIAKLALKLTVYFFKKKIPQKIKNGIVSLASKAKTGVQQLNQWRKNRQVTKQPNQTMKQVLDKKQSAQKLMGKESKALIKKREMPLLSKTTSRERVINPFQHAMNKFNQLLMKGAKFVLPLLPRVIRNVVLRNNTVTRDRGTRELGTAVKDSKAIPARTEKLQINNTIAKPTHAQMLQNNVPKKYKPLSELTTHARKISAINNNKAKEVSRALPQRRTSIPTINTGR</sequence>
<evidence type="ECO:0000256" key="1">
    <source>
        <dbReference type="SAM" id="MobiDB-lite"/>
    </source>
</evidence>
<name>A0A367CAI5_9ENTE</name>
<dbReference type="AlphaFoldDB" id="A0A367CAI5"/>
<feature type="region of interest" description="Disordered" evidence="1">
    <location>
        <begin position="224"/>
        <end position="245"/>
    </location>
</feature>
<proteinExistence type="predicted"/>